<keyword evidence="4" id="KW-0597">Phosphoprotein</keyword>
<keyword evidence="9" id="KW-0677">Repeat</keyword>
<feature type="domain" description="PAS" evidence="16">
    <location>
        <begin position="181"/>
        <end position="250"/>
    </location>
</feature>
<dbReference type="InterPro" id="IPR011102">
    <property type="entry name" value="Sig_transdc_His_kinase_HWE"/>
</dbReference>
<dbReference type="SUPFAM" id="SSF55785">
    <property type="entry name" value="PYP-like sensor domain (PAS domain)"/>
    <property type="match status" value="1"/>
</dbReference>
<keyword evidence="14" id="KW-0843">Virulence</keyword>
<keyword evidence="8" id="KW-0808">Transferase</keyword>
<gene>
    <name evidence="18" type="ORF">HNP60_001022</name>
</gene>
<dbReference type="InterPro" id="IPR000014">
    <property type="entry name" value="PAS"/>
</dbReference>
<dbReference type="NCBIfam" id="TIGR00229">
    <property type="entry name" value="sensory_box"/>
    <property type="match status" value="1"/>
</dbReference>
<evidence type="ECO:0000256" key="13">
    <source>
        <dbReference type="ARBA" id="ARBA00022991"/>
    </source>
</evidence>
<evidence type="ECO:0000256" key="12">
    <source>
        <dbReference type="ARBA" id="ARBA00022840"/>
    </source>
</evidence>
<organism evidence="18 19">
    <name type="scientific">Sphingobium lignivorans</name>
    <dbReference type="NCBI Taxonomy" id="2735886"/>
    <lineage>
        <taxon>Bacteria</taxon>
        <taxon>Pseudomonadati</taxon>
        <taxon>Pseudomonadota</taxon>
        <taxon>Alphaproteobacteria</taxon>
        <taxon>Sphingomonadales</taxon>
        <taxon>Sphingomonadaceae</taxon>
        <taxon>Sphingobium</taxon>
    </lineage>
</organism>
<keyword evidence="13" id="KW-0157">Chromophore</keyword>
<evidence type="ECO:0000256" key="2">
    <source>
        <dbReference type="ARBA" id="ARBA00012438"/>
    </source>
</evidence>
<dbReference type="SUPFAM" id="SSF55781">
    <property type="entry name" value="GAF domain-like"/>
    <property type="match status" value="1"/>
</dbReference>
<evidence type="ECO:0000259" key="16">
    <source>
        <dbReference type="PROSITE" id="PS50112"/>
    </source>
</evidence>
<evidence type="ECO:0000313" key="18">
    <source>
        <dbReference type="EMBL" id="MBB5985048.1"/>
    </source>
</evidence>
<evidence type="ECO:0000256" key="11">
    <source>
        <dbReference type="ARBA" id="ARBA00022777"/>
    </source>
</evidence>
<evidence type="ECO:0000256" key="4">
    <source>
        <dbReference type="ARBA" id="ARBA00022553"/>
    </source>
</evidence>
<reference evidence="18 19" key="1">
    <citation type="submission" date="2020-08" db="EMBL/GenBank/DDBJ databases">
        <title>Exploring microbial biodiversity for novel pathways involved in the catabolism of aromatic compounds derived from lignin.</title>
        <authorList>
            <person name="Elkins J."/>
        </authorList>
    </citation>
    <scope>NUCLEOTIDE SEQUENCE [LARGE SCALE GENOMIC DNA]</scope>
    <source>
        <strain evidence="18 19">B1D3A</strain>
    </source>
</reference>
<dbReference type="Pfam" id="PF13185">
    <property type="entry name" value="GAF_2"/>
    <property type="match status" value="1"/>
</dbReference>
<keyword evidence="15" id="KW-0675">Receptor</keyword>
<dbReference type="RefSeq" id="WP_184150918.1">
    <property type="nucleotide sequence ID" value="NZ_JACHKA010000001.1"/>
</dbReference>
<dbReference type="PANTHER" id="PTHR41523">
    <property type="entry name" value="TWO-COMPONENT SYSTEM SENSOR PROTEIN"/>
    <property type="match status" value="1"/>
</dbReference>
<dbReference type="Pfam" id="PF07536">
    <property type="entry name" value="HWE_HK"/>
    <property type="match status" value="1"/>
</dbReference>
<dbReference type="Gene3D" id="3.30.450.40">
    <property type="match status" value="1"/>
</dbReference>
<dbReference type="Gene3D" id="3.30.565.10">
    <property type="entry name" value="Histidine kinase-like ATPase, C-terminal domain"/>
    <property type="match status" value="1"/>
</dbReference>
<feature type="domain" description="PAC" evidence="17">
    <location>
        <begin position="254"/>
        <end position="306"/>
    </location>
</feature>
<protein>
    <recommendedName>
        <fullName evidence="2">histidine kinase</fullName>
        <ecNumber evidence="2">2.7.13.3</ecNumber>
    </recommendedName>
</protein>
<evidence type="ECO:0000256" key="9">
    <source>
        <dbReference type="ARBA" id="ARBA00022737"/>
    </source>
</evidence>
<dbReference type="InterPro" id="IPR001610">
    <property type="entry name" value="PAC"/>
</dbReference>
<keyword evidence="3" id="KW-0600">Photoreceptor protein</keyword>
<dbReference type="Proteomes" id="UP001138540">
    <property type="component" value="Unassembled WGS sequence"/>
</dbReference>
<evidence type="ECO:0000259" key="17">
    <source>
        <dbReference type="PROSITE" id="PS50113"/>
    </source>
</evidence>
<dbReference type="SMART" id="SM00911">
    <property type="entry name" value="HWE_HK"/>
    <property type="match status" value="1"/>
</dbReference>
<name>A0ABR6NCQ2_9SPHN</name>
<dbReference type="SMART" id="SM00065">
    <property type="entry name" value="GAF"/>
    <property type="match status" value="1"/>
</dbReference>
<dbReference type="InterPro" id="IPR003018">
    <property type="entry name" value="GAF"/>
</dbReference>
<dbReference type="Gene3D" id="3.30.450.20">
    <property type="entry name" value="PAS domain"/>
    <property type="match status" value="1"/>
</dbReference>
<dbReference type="InterPro" id="IPR013767">
    <property type="entry name" value="PAS_fold"/>
</dbReference>
<dbReference type="EC" id="2.7.13.3" evidence="2"/>
<keyword evidence="19" id="KW-1185">Reference proteome</keyword>
<dbReference type="SMART" id="SM00091">
    <property type="entry name" value="PAS"/>
    <property type="match status" value="1"/>
</dbReference>
<dbReference type="PROSITE" id="PS50112">
    <property type="entry name" value="PAS"/>
    <property type="match status" value="1"/>
</dbReference>
<sequence length="516" mass="55729">MGTRQETVQSHRTAEGLPQDAGVLSLLYRYTDQLYRAKTLDAIYDAALSAICDGLETDRASILRFNDEGVMRFVASRGLSQGYRQAVDGHSPWEAGARNAEIISIEDIAQSGESPEIIAAIRKEDIRALCFIPLAPDNRVIGKFMVYYRDARTLGRDKCELALTIARQLGFALQKHEADHAARHLAALVDGSNDAIISKTLDGIITSWNAGATGLFGYTAREAIGKPILMLIPEDRRTEEDEILAAIRAGKRVSSYETVRRRKDGQLLDLSLTISPVKDNDGRIVGASKIARDISERRRHAEAQALLLAEMNHRVKNAYALTSSLLLLSARTTKDADTLAKMVADRLAALARAHSLTLPSAASGEGDKRPDSLRSVLAATLAPFEGSTDAGAPRLVISGDDAPVPDRLVTSLALLFHELATNATKYGSLSVPGGRVELSVRGSEQETEISWLELGGPATSMPAEKGFGSRLLDLAARELGAIERRWEADGLHVILRMARTADPNPGAVVTDSPVAP</sequence>
<keyword evidence="11" id="KW-0418">Kinase</keyword>
<keyword evidence="10" id="KW-0547">Nucleotide-binding</keyword>
<evidence type="ECO:0000256" key="3">
    <source>
        <dbReference type="ARBA" id="ARBA00022543"/>
    </source>
</evidence>
<dbReference type="EMBL" id="JACHKA010000001">
    <property type="protein sequence ID" value="MBB5985048.1"/>
    <property type="molecule type" value="Genomic_DNA"/>
</dbReference>
<evidence type="ECO:0000256" key="1">
    <source>
        <dbReference type="ARBA" id="ARBA00000085"/>
    </source>
</evidence>
<evidence type="ECO:0000256" key="7">
    <source>
        <dbReference type="ARBA" id="ARBA00022643"/>
    </source>
</evidence>
<comment type="caution">
    <text evidence="18">The sequence shown here is derived from an EMBL/GenBank/DDBJ whole genome shotgun (WGS) entry which is preliminary data.</text>
</comment>
<evidence type="ECO:0000256" key="5">
    <source>
        <dbReference type="ARBA" id="ARBA00022606"/>
    </source>
</evidence>
<evidence type="ECO:0000256" key="15">
    <source>
        <dbReference type="ARBA" id="ARBA00023170"/>
    </source>
</evidence>
<dbReference type="InterPro" id="IPR035965">
    <property type="entry name" value="PAS-like_dom_sf"/>
</dbReference>
<dbReference type="InterPro" id="IPR029016">
    <property type="entry name" value="GAF-like_dom_sf"/>
</dbReference>
<dbReference type="PANTHER" id="PTHR41523:SF8">
    <property type="entry name" value="ETHYLENE RESPONSE SENSOR PROTEIN"/>
    <property type="match status" value="1"/>
</dbReference>
<accession>A0ABR6NCQ2</accession>
<dbReference type="Pfam" id="PF00989">
    <property type="entry name" value="PAS"/>
    <property type="match status" value="1"/>
</dbReference>
<dbReference type="InterPro" id="IPR000700">
    <property type="entry name" value="PAS-assoc_C"/>
</dbReference>
<keyword evidence="5" id="KW-0716">Sensory transduction</keyword>
<evidence type="ECO:0000256" key="6">
    <source>
        <dbReference type="ARBA" id="ARBA00022630"/>
    </source>
</evidence>
<dbReference type="PROSITE" id="PS50113">
    <property type="entry name" value="PAC"/>
    <property type="match status" value="1"/>
</dbReference>
<keyword evidence="7" id="KW-0288">FMN</keyword>
<evidence type="ECO:0000313" key="19">
    <source>
        <dbReference type="Proteomes" id="UP001138540"/>
    </source>
</evidence>
<evidence type="ECO:0000256" key="10">
    <source>
        <dbReference type="ARBA" id="ARBA00022741"/>
    </source>
</evidence>
<dbReference type="InterPro" id="IPR036890">
    <property type="entry name" value="HATPase_C_sf"/>
</dbReference>
<evidence type="ECO:0000256" key="8">
    <source>
        <dbReference type="ARBA" id="ARBA00022679"/>
    </source>
</evidence>
<proteinExistence type="predicted"/>
<keyword evidence="12" id="KW-0067">ATP-binding</keyword>
<comment type="catalytic activity">
    <reaction evidence="1">
        <text>ATP + protein L-histidine = ADP + protein N-phospho-L-histidine.</text>
        <dbReference type="EC" id="2.7.13.3"/>
    </reaction>
</comment>
<keyword evidence="6" id="KW-0285">Flavoprotein</keyword>
<dbReference type="CDD" id="cd00130">
    <property type="entry name" value="PAS"/>
    <property type="match status" value="1"/>
</dbReference>
<evidence type="ECO:0000256" key="14">
    <source>
        <dbReference type="ARBA" id="ARBA00023026"/>
    </source>
</evidence>
<dbReference type="SMART" id="SM00086">
    <property type="entry name" value="PAC"/>
    <property type="match status" value="1"/>
</dbReference>